<organism evidence="3 4">
    <name type="scientific">Calothrix parietina FACHB-288</name>
    <dbReference type="NCBI Taxonomy" id="2692896"/>
    <lineage>
        <taxon>Bacteria</taxon>
        <taxon>Bacillati</taxon>
        <taxon>Cyanobacteriota</taxon>
        <taxon>Cyanophyceae</taxon>
        <taxon>Nostocales</taxon>
        <taxon>Calotrichaceae</taxon>
        <taxon>Calothrix</taxon>
    </lineage>
</organism>
<proteinExistence type="predicted"/>
<evidence type="ECO:0000313" key="4">
    <source>
        <dbReference type="Proteomes" id="UP000658514"/>
    </source>
</evidence>
<dbReference type="Gene3D" id="3.30.950.30">
    <property type="entry name" value="Schlafen, AAA domain"/>
    <property type="match status" value="1"/>
</dbReference>
<evidence type="ECO:0000259" key="2">
    <source>
        <dbReference type="Pfam" id="PF04326"/>
    </source>
</evidence>
<evidence type="ECO:0000259" key="1">
    <source>
        <dbReference type="Pfam" id="PF03235"/>
    </source>
</evidence>
<evidence type="ECO:0000313" key="3">
    <source>
        <dbReference type="EMBL" id="MBD2195950.1"/>
    </source>
</evidence>
<dbReference type="InterPro" id="IPR038461">
    <property type="entry name" value="Schlafen_AlbA_2_dom_sf"/>
</dbReference>
<accession>A0ABR8A7I1</accession>
<dbReference type="EMBL" id="JACJQH010000014">
    <property type="protein sequence ID" value="MBD2195950.1"/>
    <property type="molecule type" value="Genomic_DNA"/>
</dbReference>
<dbReference type="RefSeq" id="WP_190540514.1">
    <property type="nucleotide sequence ID" value="NZ_CAWPNO010000045.1"/>
</dbReference>
<keyword evidence="4" id="KW-1185">Reference proteome</keyword>
<dbReference type="Pfam" id="PF03235">
    <property type="entry name" value="GmrSD_N"/>
    <property type="match status" value="1"/>
</dbReference>
<dbReference type="Proteomes" id="UP000658514">
    <property type="component" value="Unassembled WGS sequence"/>
</dbReference>
<comment type="caution">
    <text evidence="3">The sequence shown here is derived from an EMBL/GenBank/DDBJ whole genome shotgun (WGS) entry which is preliminary data.</text>
</comment>
<name>A0ABR8A7I1_9CYAN</name>
<gene>
    <name evidence="3" type="ORF">H6G24_10650</name>
</gene>
<feature type="domain" description="Schlafen AlbA-2" evidence="2">
    <location>
        <begin position="422"/>
        <end position="576"/>
    </location>
</feature>
<sequence length="592" mass="67178">MSIVPRGMNITEAYQLYRSGSLLVNRKYQRKLIWSAEEKEKLIGSILKGYPIPLILLAERPQIYGSGKYEIIDGMQRLNAICGFIENLFTFDNKYFNTEEFSYAKQLADENVFKVAGKDALFLSRKECADIIHYQIAVTIYTAIEESDITEVFGRINSSGKHLSSQERRQAGVTTPFAEVTRVIAMKLRGDDTPKILHLSQMPQVSIDSKQSNQGYGVQAEDTLWCKQGILRVSELRDSEDEDMIADISASILLEEPLPRSKERLDSLYDEQSSYFQDIAKSLAVYTADKLEENIVQTFSVLAETIEAYSQESKCLLNIVNPGSHNPIPQAFYTIFMAFFDLIINQELFPANIEGIMNALKNLQQKLDLSRRYTTIQDRRNNINQTKGLIQDYFAKKEISTLGQGVELIQNFKNSLLRSLIETTKYECKQGLCDLSPRRKLNKDLLQRLIETICGIANSDPENDGYIFIGVADKKTDADRIKQLDNINPIEINGRYVVGIDRETKIIGKSLEDYVELLVNAVRHSELTNPLKTQVLMKFDTILYKGHSVIRITVPSQTEVSFVGEVAFTRENSSTVEAKGPKLIAVSKRFQK</sequence>
<protein>
    <submittedName>
        <fullName evidence="3">DUF262 domain-containing protein</fullName>
    </submittedName>
</protein>
<dbReference type="Pfam" id="PF04326">
    <property type="entry name" value="SLFN_AlbA_2"/>
    <property type="match status" value="1"/>
</dbReference>
<dbReference type="InterPro" id="IPR007421">
    <property type="entry name" value="Schlafen_AlbA_2_dom"/>
</dbReference>
<dbReference type="PANTHER" id="PTHR39639:SF1">
    <property type="entry name" value="DUF262 DOMAIN-CONTAINING PROTEIN"/>
    <property type="match status" value="1"/>
</dbReference>
<feature type="domain" description="GmrSD restriction endonucleases N-terminal" evidence="1">
    <location>
        <begin position="15"/>
        <end position="170"/>
    </location>
</feature>
<dbReference type="PANTHER" id="PTHR39639">
    <property type="entry name" value="CHROMOSOME 16, WHOLE GENOME SHOTGUN SEQUENCE"/>
    <property type="match status" value="1"/>
</dbReference>
<dbReference type="InterPro" id="IPR004919">
    <property type="entry name" value="GmrSD_N"/>
</dbReference>
<reference evidence="3 4" key="1">
    <citation type="journal article" date="2020" name="ISME J.">
        <title>Comparative genomics reveals insights into cyanobacterial evolution and habitat adaptation.</title>
        <authorList>
            <person name="Chen M.Y."/>
            <person name="Teng W.K."/>
            <person name="Zhao L."/>
            <person name="Hu C.X."/>
            <person name="Zhou Y.K."/>
            <person name="Han B.P."/>
            <person name="Song L.R."/>
            <person name="Shu W.S."/>
        </authorList>
    </citation>
    <scope>NUCLEOTIDE SEQUENCE [LARGE SCALE GENOMIC DNA]</scope>
    <source>
        <strain evidence="3 4">FACHB-288</strain>
    </source>
</reference>